<comment type="similarity">
    <text evidence="1">Belongs to the NXPE family.</text>
</comment>
<protein>
    <submittedName>
        <fullName evidence="3">Neurexophilin and PC-esterase domain family member 3</fullName>
    </submittedName>
</protein>
<feature type="domain" description="NXPE C-terminal" evidence="2">
    <location>
        <begin position="323"/>
        <end position="540"/>
    </location>
</feature>
<dbReference type="Ensembl" id="ENSMMDT00005053750.1">
    <property type="protein sequence ID" value="ENSMMDP00005052723.1"/>
    <property type="gene ID" value="ENSMMDG00005023750.1"/>
</dbReference>
<keyword evidence="4" id="KW-1185">Reference proteome</keyword>
<reference evidence="3" key="3">
    <citation type="submission" date="2025-09" db="UniProtKB">
        <authorList>
            <consortium name="Ensembl"/>
        </authorList>
    </citation>
    <scope>IDENTIFICATION</scope>
</reference>
<dbReference type="Proteomes" id="UP000472263">
    <property type="component" value="Chromosome 23"/>
</dbReference>
<dbReference type="Pfam" id="PF24536">
    <property type="entry name" value="NXPE4_C"/>
    <property type="match status" value="1"/>
</dbReference>
<gene>
    <name evidence="3" type="primary">NXPE3</name>
</gene>
<accession>A0A668ANC6</accession>
<evidence type="ECO:0000259" key="2">
    <source>
        <dbReference type="Pfam" id="PF24536"/>
    </source>
</evidence>
<reference evidence="3" key="2">
    <citation type="submission" date="2025-08" db="UniProtKB">
        <authorList>
            <consortium name="Ensembl"/>
        </authorList>
    </citation>
    <scope>IDENTIFICATION</scope>
</reference>
<sequence length="545" mass="61426">KSHLVHRYFIFCYFFCLENFFQLKLRYRAIYKVGSTFTSPASVVDRTVSDRHYQQLSPEERRLLDSITWPETPRLPVPISLNTTSDPAHSTFTILPVRAGGQWHVGDELEALIQIGNFQGRPKHFGGDLVIARLHDPELLAGVAGRVVDHLNGSYTAVFPLLWEGQAQVEVTLVHSSEAITVLRRLTMEQPARVYFKSLFRSGFVSETTVCDVCLPPTQPLCNYTDLHTGEPWFCYKPKNLRCDTRINHYKGGFMQNLMAKEDTLFQSGVNMKVSIRASGSNNVTVLPKKQGQPEVKSSTVKPEPAGYYYQGAWRALGGATVHQFNNASAISQCLTDKVVHLCGDSTIRQWFEHLSTVLPDLKGFNLHSSKQCGPFMAVDTARNILVKFHCHASPIRSYAVSSVNLSYIANELDRLVGGSNTVVVIGIWSHFSTFPIEVYIRRLQSIRRAVLRLLDRAADTLVVIRTGNLKALTLDETLTNSDWYSLQRDKVLRDMFKGLKNVHLVDAWDMVLAHHLPHNLHPQAPIIKNMIDVLLSYICPPKNG</sequence>
<evidence type="ECO:0000256" key="1">
    <source>
        <dbReference type="ARBA" id="ARBA00005431"/>
    </source>
</evidence>
<organism evidence="3 4">
    <name type="scientific">Myripristis murdjan</name>
    <name type="common">pinecone soldierfish</name>
    <dbReference type="NCBI Taxonomy" id="586833"/>
    <lineage>
        <taxon>Eukaryota</taxon>
        <taxon>Metazoa</taxon>
        <taxon>Chordata</taxon>
        <taxon>Craniata</taxon>
        <taxon>Vertebrata</taxon>
        <taxon>Euteleostomi</taxon>
        <taxon>Actinopterygii</taxon>
        <taxon>Neopterygii</taxon>
        <taxon>Teleostei</taxon>
        <taxon>Neoteleostei</taxon>
        <taxon>Acanthomorphata</taxon>
        <taxon>Holocentriformes</taxon>
        <taxon>Holocentridae</taxon>
        <taxon>Myripristis</taxon>
    </lineage>
</organism>
<dbReference type="GO" id="GO:0007399">
    <property type="term" value="P:nervous system development"/>
    <property type="evidence" value="ECO:0007669"/>
    <property type="project" value="UniProtKB-ARBA"/>
</dbReference>
<dbReference type="AlphaFoldDB" id="A0A668ANC6"/>
<dbReference type="SUPFAM" id="SSF81296">
    <property type="entry name" value="E set domains"/>
    <property type="match status" value="1"/>
</dbReference>
<dbReference type="InterPro" id="IPR026845">
    <property type="entry name" value="NXPH/NXPE"/>
</dbReference>
<dbReference type="InParanoid" id="A0A668ANC6"/>
<dbReference type="GeneTree" id="ENSGT00950000182866"/>
<dbReference type="InterPro" id="IPR014756">
    <property type="entry name" value="Ig_E-set"/>
</dbReference>
<dbReference type="Pfam" id="PF06312">
    <property type="entry name" value="Neurexophilin"/>
    <property type="match status" value="1"/>
</dbReference>
<reference evidence="3" key="1">
    <citation type="submission" date="2019-06" db="EMBL/GenBank/DDBJ databases">
        <authorList>
            <consortium name="Wellcome Sanger Institute Data Sharing"/>
        </authorList>
    </citation>
    <scope>NUCLEOTIDE SEQUENCE [LARGE SCALE GENOMIC DNA]</scope>
</reference>
<proteinExistence type="inferred from homology"/>
<dbReference type="PANTHER" id="PTHR16165:SF9">
    <property type="entry name" value="NXPE FAMILY MEMBER 3"/>
    <property type="match status" value="1"/>
</dbReference>
<name>A0A668ANC6_9TELE</name>
<dbReference type="InterPro" id="IPR057106">
    <property type="entry name" value="NXPE4_C"/>
</dbReference>
<evidence type="ECO:0000313" key="3">
    <source>
        <dbReference type="Ensembl" id="ENSMMDP00005052723.1"/>
    </source>
</evidence>
<evidence type="ECO:0000313" key="4">
    <source>
        <dbReference type="Proteomes" id="UP000472263"/>
    </source>
</evidence>
<dbReference type="PANTHER" id="PTHR16165">
    <property type="entry name" value="NXPE FAMILY MEMBER"/>
    <property type="match status" value="1"/>
</dbReference>